<comment type="caution">
    <text evidence="2">The sequence shown here is derived from an EMBL/GenBank/DDBJ whole genome shotgun (WGS) entry which is preliminary data.</text>
</comment>
<dbReference type="Pfam" id="PF13314">
    <property type="entry name" value="DUF4083"/>
    <property type="match status" value="1"/>
</dbReference>
<sequence>MTGDMVFQMIMLLLLLAILFIFTVAVKVLFRKKRRNPTLDVEEKLDKIIALLDSETNRKR</sequence>
<keyword evidence="1" id="KW-1133">Transmembrane helix</keyword>
<evidence type="ECO:0000256" key="1">
    <source>
        <dbReference type="SAM" id="Phobius"/>
    </source>
</evidence>
<evidence type="ECO:0000313" key="3">
    <source>
        <dbReference type="Proteomes" id="UP000657931"/>
    </source>
</evidence>
<keyword evidence="1" id="KW-0812">Transmembrane</keyword>
<gene>
    <name evidence="2" type="ORF">H9655_11705</name>
</gene>
<dbReference type="InterPro" id="IPR025143">
    <property type="entry name" value="DUF4083"/>
</dbReference>
<dbReference type="Proteomes" id="UP000657931">
    <property type="component" value="Unassembled WGS sequence"/>
</dbReference>
<keyword evidence="1" id="KW-0472">Membrane</keyword>
<reference evidence="2 3" key="1">
    <citation type="submission" date="2020-08" db="EMBL/GenBank/DDBJ databases">
        <title>A Genomic Blueprint of the Chicken Gut Microbiome.</title>
        <authorList>
            <person name="Gilroy R."/>
            <person name="Ravi A."/>
            <person name="Getino M."/>
            <person name="Pursley I."/>
            <person name="Horton D.L."/>
            <person name="Alikhan N.-F."/>
            <person name="Baker D."/>
            <person name="Gharbi K."/>
            <person name="Hall N."/>
            <person name="Watson M."/>
            <person name="Adriaenssens E.M."/>
            <person name="Foster-Nyarko E."/>
            <person name="Jarju S."/>
            <person name="Secka A."/>
            <person name="Antonio M."/>
            <person name="Oren A."/>
            <person name="Chaudhuri R."/>
            <person name="La Ragione R.M."/>
            <person name="Hildebrand F."/>
            <person name="Pallen M.J."/>
        </authorList>
    </citation>
    <scope>NUCLEOTIDE SEQUENCE [LARGE SCALE GENOMIC DNA]</scope>
    <source>
        <strain evidence="2 3">Sa5YUA1</strain>
    </source>
</reference>
<feature type="transmembrane region" description="Helical" evidence="1">
    <location>
        <begin position="6"/>
        <end position="30"/>
    </location>
</feature>
<evidence type="ECO:0000313" key="2">
    <source>
        <dbReference type="EMBL" id="MBD7937685.1"/>
    </source>
</evidence>
<dbReference type="EMBL" id="JACSQT010000005">
    <property type="protein sequence ID" value="MBD7937685.1"/>
    <property type="molecule type" value="Genomic_DNA"/>
</dbReference>
<keyword evidence="3" id="KW-1185">Reference proteome</keyword>
<accession>A0ABR8QQ87</accession>
<organism evidence="2 3">
    <name type="scientific">Cytobacillus stercorigallinarum</name>
    <dbReference type="NCBI Taxonomy" id="2762240"/>
    <lineage>
        <taxon>Bacteria</taxon>
        <taxon>Bacillati</taxon>
        <taxon>Bacillota</taxon>
        <taxon>Bacilli</taxon>
        <taxon>Bacillales</taxon>
        <taxon>Bacillaceae</taxon>
        <taxon>Cytobacillus</taxon>
    </lineage>
</organism>
<protein>
    <submittedName>
        <fullName evidence="2">DUF4083 family protein</fullName>
    </submittedName>
</protein>
<proteinExistence type="predicted"/>
<name>A0ABR8QQ87_9BACI</name>